<protein>
    <submittedName>
        <fullName evidence="3">PucR family transcriptional regulator ligand-binding domain-containing protein</fullName>
    </submittedName>
</protein>
<dbReference type="InterPro" id="IPR051448">
    <property type="entry name" value="CdaR-like_regulators"/>
</dbReference>
<evidence type="ECO:0000313" key="4">
    <source>
        <dbReference type="Proteomes" id="UP001524478"/>
    </source>
</evidence>
<accession>A0ABT1SFT0</accession>
<keyword evidence="4" id="KW-1185">Reference proteome</keyword>
<sequence length="534" mass="62377">MGVSLREILASDFFSEASVLAGKEGLDRIVQGISSQDAPTGGQWARGKELMLSTGYLFKGNIEYFKEVIIEANEANAAGLGIKVGRYLDEIPEEIVELCDELKFPLIDLPKDSAWIEMGNAINEIAIDRYIEKLTSFIQVYGNKDHDRKIKEIIEGLYNNIGKPVEVYDFCKNKIYSTFNKSIKNTKLSDYEFIWNPDCKHEKESLSEKFHMFRIENLENKEDSLRIVLPIEIDNIVLAYLVVWENQEKSDYYDLYTIRLSFVLLLHEYGSIYFENSFKDKFQDELIRQIIESNFQNETQIIRKVLDTEGLYLCISIKQFSHEISLYDHREKISRCIYNIFQRDEIIFGLAGKDEIVMLYKKDKDIHKTNEFIKISISQLIKCFENEVIKGKFVAGVSRGFVDIKNVKNSYTESSKTIDISRYIYPESKVVLYDNLGPFKFINIEEFKKENMSIYNEYIKPLTLEEDGQELIITLKSFLECNQNYSLTAEKLFVHNNTVRYRINKIKNLIDMDSEDSVERLKIEIVLKFLKLFN</sequence>
<organism evidence="3 4">
    <name type="scientific">Tissierella carlieri</name>
    <dbReference type="NCBI Taxonomy" id="689904"/>
    <lineage>
        <taxon>Bacteria</taxon>
        <taxon>Bacillati</taxon>
        <taxon>Bacillota</taxon>
        <taxon>Tissierellia</taxon>
        <taxon>Tissierellales</taxon>
        <taxon>Tissierellaceae</taxon>
        <taxon>Tissierella</taxon>
    </lineage>
</organism>
<feature type="domain" description="Purine catabolism PurC-like" evidence="1">
    <location>
        <begin position="7"/>
        <end position="123"/>
    </location>
</feature>
<dbReference type="InterPro" id="IPR025736">
    <property type="entry name" value="PucR_C-HTH_dom"/>
</dbReference>
<dbReference type="RefSeq" id="WP_256312837.1">
    <property type="nucleotide sequence ID" value="NZ_JANGAC010000021.1"/>
</dbReference>
<feature type="domain" description="PucR C-terminal helix-turn-helix" evidence="2">
    <location>
        <begin position="471"/>
        <end position="528"/>
    </location>
</feature>
<evidence type="ECO:0000259" key="2">
    <source>
        <dbReference type="Pfam" id="PF13556"/>
    </source>
</evidence>
<dbReference type="EMBL" id="JANGAC010000021">
    <property type="protein sequence ID" value="MCQ4925347.1"/>
    <property type="molecule type" value="Genomic_DNA"/>
</dbReference>
<evidence type="ECO:0000313" key="3">
    <source>
        <dbReference type="EMBL" id="MCQ4925347.1"/>
    </source>
</evidence>
<dbReference type="PANTHER" id="PTHR33744:SF7">
    <property type="entry name" value="PUCR FAMILY TRANSCRIPTIONAL REGULATOR"/>
    <property type="match status" value="1"/>
</dbReference>
<dbReference type="Gene3D" id="1.10.10.2840">
    <property type="entry name" value="PucR C-terminal helix-turn-helix domain"/>
    <property type="match status" value="1"/>
</dbReference>
<dbReference type="PANTHER" id="PTHR33744">
    <property type="entry name" value="CARBOHYDRATE DIACID REGULATOR"/>
    <property type="match status" value="1"/>
</dbReference>
<comment type="caution">
    <text evidence="3">The sequence shown here is derived from an EMBL/GenBank/DDBJ whole genome shotgun (WGS) entry which is preliminary data.</text>
</comment>
<dbReference type="Proteomes" id="UP001524478">
    <property type="component" value="Unassembled WGS sequence"/>
</dbReference>
<gene>
    <name evidence="3" type="ORF">NE686_19745</name>
</gene>
<dbReference type="Pfam" id="PF07905">
    <property type="entry name" value="PucR"/>
    <property type="match status" value="1"/>
</dbReference>
<dbReference type="InterPro" id="IPR042070">
    <property type="entry name" value="PucR_C-HTH_sf"/>
</dbReference>
<proteinExistence type="predicted"/>
<dbReference type="Pfam" id="PF13556">
    <property type="entry name" value="HTH_30"/>
    <property type="match status" value="1"/>
</dbReference>
<name>A0ABT1SFT0_9FIRM</name>
<evidence type="ECO:0000259" key="1">
    <source>
        <dbReference type="Pfam" id="PF07905"/>
    </source>
</evidence>
<dbReference type="InterPro" id="IPR012914">
    <property type="entry name" value="PucR_dom"/>
</dbReference>
<reference evidence="3 4" key="1">
    <citation type="submission" date="2022-06" db="EMBL/GenBank/DDBJ databases">
        <title>Isolation of gut microbiota from human fecal samples.</title>
        <authorList>
            <person name="Pamer E.G."/>
            <person name="Barat B."/>
            <person name="Waligurski E."/>
            <person name="Medina S."/>
            <person name="Paddock L."/>
            <person name="Mostad J."/>
        </authorList>
    </citation>
    <scope>NUCLEOTIDE SEQUENCE [LARGE SCALE GENOMIC DNA]</scope>
    <source>
        <strain evidence="3 4">DFI.7.95</strain>
    </source>
</reference>